<organism evidence="1 2">
    <name type="scientific">Schaalia odontolytica</name>
    <dbReference type="NCBI Taxonomy" id="1660"/>
    <lineage>
        <taxon>Bacteria</taxon>
        <taxon>Bacillati</taxon>
        <taxon>Actinomycetota</taxon>
        <taxon>Actinomycetes</taxon>
        <taxon>Actinomycetales</taxon>
        <taxon>Actinomycetaceae</taxon>
        <taxon>Schaalia</taxon>
    </lineage>
</organism>
<reference evidence="1 2" key="1">
    <citation type="submission" date="2018-06" db="EMBL/GenBank/DDBJ databases">
        <authorList>
            <consortium name="Pathogen Informatics"/>
            <person name="Doyle S."/>
        </authorList>
    </citation>
    <scope>NUCLEOTIDE SEQUENCE [LARGE SCALE GENOMIC DNA]</scope>
    <source>
        <strain evidence="1 2">NCTC9935</strain>
    </source>
</reference>
<name>A0A2X0VDI6_9ACTO</name>
<evidence type="ECO:0000313" key="1">
    <source>
        <dbReference type="EMBL" id="SPT55567.1"/>
    </source>
</evidence>
<dbReference type="RefSeq" id="WP_111823624.1">
    <property type="nucleotide sequence ID" value="NZ_CBDERX010000003.1"/>
</dbReference>
<dbReference type="GeneID" id="93758697"/>
<gene>
    <name evidence="1" type="ORF">NCTC9935_01073</name>
</gene>
<protein>
    <submittedName>
        <fullName evidence="1">Uncharacterized protein</fullName>
    </submittedName>
</protein>
<keyword evidence="2" id="KW-1185">Reference proteome</keyword>
<evidence type="ECO:0000313" key="2">
    <source>
        <dbReference type="Proteomes" id="UP000250192"/>
    </source>
</evidence>
<dbReference type="AlphaFoldDB" id="A0A2X0VDI6"/>
<dbReference type="EMBL" id="UAPR01000003">
    <property type="protein sequence ID" value="SPT55567.1"/>
    <property type="molecule type" value="Genomic_DNA"/>
</dbReference>
<proteinExistence type="predicted"/>
<dbReference type="Proteomes" id="UP000250192">
    <property type="component" value="Unassembled WGS sequence"/>
</dbReference>
<accession>A0A2X0VDI6</accession>
<dbReference type="OrthoDB" id="9908674at2"/>
<sequence length="161" mass="17929">MDPAAIITTLTNSAALHADITSGTYHITCETDTTTSIHIDLHSQSITSTYDDKQTTVSTPNVTVFCFALTFRLAPLWRQAQGLKTIRGMHTFSNLETEWTLRRETLEDPRFLFRNANDPSLVFSTTNPNMDAVITKASSLDLSTLLTAYTQPEPSHVYALM</sequence>